<dbReference type="GO" id="GO:0003676">
    <property type="term" value="F:nucleic acid binding"/>
    <property type="evidence" value="ECO:0007669"/>
    <property type="project" value="InterPro"/>
</dbReference>
<dbReference type="PROSITE" id="PS50994">
    <property type="entry name" value="INTEGRASE"/>
    <property type="match status" value="1"/>
</dbReference>
<gene>
    <name evidence="3" type="ORF">RND81_14G250800</name>
</gene>
<dbReference type="EMBL" id="JBDFQZ010000014">
    <property type="protein sequence ID" value="KAK9667362.1"/>
    <property type="molecule type" value="Genomic_DNA"/>
</dbReference>
<dbReference type="InterPro" id="IPR029472">
    <property type="entry name" value="Copia-like_N"/>
</dbReference>
<dbReference type="InterPro" id="IPR001584">
    <property type="entry name" value="Integrase_cat-core"/>
</dbReference>
<dbReference type="AlphaFoldDB" id="A0AAW1GTH5"/>
<dbReference type="SUPFAM" id="SSF53098">
    <property type="entry name" value="Ribonuclease H-like"/>
    <property type="match status" value="1"/>
</dbReference>
<name>A0AAW1GTH5_SAPOF</name>
<dbReference type="Proteomes" id="UP001443914">
    <property type="component" value="Unassembled WGS sequence"/>
</dbReference>
<dbReference type="PANTHER" id="PTHR37610:SF97">
    <property type="entry name" value="RETROTRANSPOSON GAG DOMAIN-CONTAINING PROTEIN"/>
    <property type="match status" value="1"/>
</dbReference>
<accession>A0AAW1GTH5</accession>
<comment type="caution">
    <text evidence="3">The sequence shown here is derived from an EMBL/GenBank/DDBJ whole genome shotgun (WGS) entry which is preliminary data.</text>
</comment>
<dbReference type="Pfam" id="PF14244">
    <property type="entry name" value="Retrotran_gag_3"/>
    <property type="match status" value="1"/>
</dbReference>
<feature type="region of interest" description="Disordered" evidence="1">
    <location>
        <begin position="787"/>
        <end position="851"/>
    </location>
</feature>
<dbReference type="PANTHER" id="PTHR37610">
    <property type="entry name" value="CCHC-TYPE DOMAIN-CONTAINING PROTEIN"/>
    <property type="match status" value="1"/>
</dbReference>
<feature type="compositionally biased region" description="Low complexity" evidence="1">
    <location>
        <begin position="808"/>
        <end position="817"/>
    </location>
</feature>
<dbReference type="Pfam" id="PF25597">
    <property type="entry name" value="SH3_retrovirus"/>
    <property type="match status" value="1"/>
</dbReference>
<evidence type="ECO:0000313" key="3">
    <source>
        <dbReference type="EMBL" id="KAK9667362.1"/>
    </source>
</evidence>
<evidence type="ECO:0000259" key="2">
    <source>
        <dbReference type="PROSITE" id="PS50994"/>
    </source>
</evidence>
<keyword evidence="4" id="KW-1185">Reference proteome</keyword>
<evidence type="ECO:0000313" key="4">
    <source>
        <dbReference type="Proteomes" id="UP001443914"/>
    </source>
</evidence>
<proteinExistence type="predicted"/>
<dbReference type="Gene3D" id="3.30.420.10">
    <property type="entry name" value="Ribonuclease H-like superfamily/Ribonuclease H"/>
    <property type="match status" value="1"/>
</dbReference>
<dbReference type="Pfam" id="PF22936">
    <property type="entry name" value="Pol_BBD"/>
    <property type="match status" value="1"/>
</dbReference>
<dbReference type="InterPro" id="IPR054722">
    <property type="entry name" value="PolX-like_BBD"/>
</dbReference>
<sequence>MTNSDDNTVATSKYEMFDDPLYLSTSDQPVLQIVSHEFNGDNFVSWKRDVYHALIAKNKEGFVDGTCKPPPKTDKTYHQWIRCDLLRRIRESLQYVSSSKELWSEIADRYCQSNSIEIYQLKKDLGSITQENASLVDYYNKMKRTWESIDVLDPLPLCTCGALDACTLNAKLIQFLMGMNHAYENVKTHVLTLEPLPPLNKAFALLHKIERQKHLDDQSDVHSDAVAFTSLGNPSDSPNAQKKPKLVSASDGSCVKECHYCHNLGHTKTKCFKLRDCTYCGKKGHARETCYRLKFGSSSGGRHYRGRGRNTYGRGQNFRKSANAAEMFSDQYNDQDLEGAPTNPLSDSYVQTNANTTEFDPQMVNGLVSTVMEQVLKAINQKSTTDTKTTGLSSTNFAGIIVNSIIDTGASDHMTPSTVFLTNVRNLSKSVIVGLPDGTLKHVKQIGDYCLTTDIQLRNVLVVLGFQHNLLSVGRLLEHYRMIVTFYPTECVFQDLTNKARLFRNSTYAHSLNFTFQSVINNYAHSCSKSESLHLFHNRLGHSSIDKIKHVKGPYKIPSYIGARYFLTILDDSLIKAFLVYVQNQFGTTVKIFYSDNRTEFLQKFCHQLFTQKGILHQRSLVGKPQQNGRVERKHMHLLETARALRIHAHLPIKFWSDCILTATHLVNKMPTPILQWKSPHEILFGEAPNYADLRVFGSLCFAKPGPVQRDKFAQRSRRCIFIGYPFGQKGYKVYDLEAKVAFVIRDSIPQQFLQDGNMKQVVSPNDFTYIPKPDNWEHIQSLADTQSTYETREHEESSNGQPTVQMSQESSEQQSSHAASDIQRAPTEESGMPANSPSHPQRPSRHKQMSTRLHGYHLSMKLLIQHNISSDTEVSYSFSAQILAQMEEYSSDYAASLCNVFSEFEPATYQQACTEQKWIEAMNQEISALEKNKTWDV</sequence>
<organism evidence="3 4">
    <name type="scientific">Saponaria officinalis</name>
    <name type="common">Common soapwort</name>
    <name type="synonym">Lychnis saponaria</name>
    <dbReference type="NCBI Taxonomy" id="3572"/>
    <lineage>
        <taxon>Eukaryota</taxon>
        <taxon>Viridiplantae</taxon>
        <taxon>Streptophyta</taxon>
        <taxon>Embryophyta</taxon>
        <taxon>Tracheophyta</taxon>
        <taxon>Spermatophyta</taxon>
        <taxon>Magnoliopsida</taxon>
        <taxon>eudicotyledons</taxon>
        <taxon>Gunneridae</taxon>
        <taxon>Pentapetalae</taxon>
        <taxon>Caryophyllales</taxon>
        <taxon>Caryophyllaceae</taxon>
        <taxon>Caryophylleae</taxon>
        <taxon>Saponaria</taxon>
    </lineage>
</organism>
<dbReference type="GO" id="GO:0015074">
    <property type="term" value="P:DNA integration"/>
    <property type="evidence" value="ECO:0007669"/>
    <property type="project" value="InterPro"/>
</dbReference>
<evidence type="ECO:0000256" key="1">
    <source>
        <dbReference type="SAM" id="MobiDB-lite"/>
    </source>
</evidence>
<reference evidence="3" key="1">
    <citation type="submission" date="2024-03" db="EMBL/GenBank/DDBJ databases">
        <title>WGS assembly of Saponaria officinalis var. Norfolk2.</title>
        <authorList>
            <person name="Jenkins J."/>
            <person name="Shu S."/>
            <person name="Grimwood J."/>
            <person name="Barry K."/>
            <person name="Goodstein D."/>
            <person name="Schmutz J."/>
            <person name="Leebens-Mack J."/>
            <person name="Osbourn A."/>
        </authorList>
    </citation>
    <scope>NUCLEOTIDE SEQUENCE [LARGE SCALE GENOMIC DNA]</scope>
    <source>
        <strain evidence="3">JIC</strain>
    </source>
</reference>
<dbReference type="InterPro" id="IPR036397">
    <property type="entry name" value="RNaseH_sf"/>
</dbReference>
<dbReference type="InterPro" id="IPR012337">
    <property type="entry name" value="RNaseH-like_sf"/>
</dbReference>
<dbReference type="InterPro" id="IPR057670">
    <property type="entry name" value="SH3_retrovirus"/>
</dbReference>
<protein>
    <recommendedName>
        <fullName evidence="2">Integrase catalytic domain-containing protein</fullName>
    </recommendedName>
</protein>
<feature type="domain" description="Integrase catalytic" evidence="2">
    <location>
        <begin position="574"/>
        <end position="688"/>
    </location>
</feature>